<sequence>MYKMLTDEHTISVAFKSSSRKVWISREDMDVSSEEDSNGQSALRKIEEVEQVQRGPKSNTRDFWTEHLVTEKGKLKCKCCMHKVTFRQFPATARCNSFDEQCPKPNLSNLTTHLNQVHPDHNNTESPLQDPAEPQTASQEANTAFLQWYIDQGKLNPEIEATQKGFLQMFSAWVFEDGLPFTTGKSKGLQRLFEYLKIKFALPTDTTVRCTLDTITKTLHWAVVKELLFIKRLVDFQHLEKQQHAACDTLAETLGKLLFDRYSIHFHPKNNQIQCLAHIVNLIVQAILKALDEADSSDDIDYFLHKDLPMHYDEDEDEELKEMESEVVHKNEAQIDSDTADDDLPPNVGSMSVLKRVWLISIPFFFDIHSHSLIASSHHYQDLFFSSET</sequence>
<protein>
    <recommendedName>
        <fullName evidence="4">BED-type domain-containing protein</fullName>
    </recommendedName>
</protein>
<comment type="caution">
    <text evidence="2">The sequence shown here is derived from an EMBL/GenBank/DDBJ whole genome shotgun (WGS) entry which is preliminary data.</text>
</comment>
<evidence type="ECO:0000256" key="1">
    <source>
        <dbReference type="SAM" id="MobiDB-lite"/>
    </source>
</evidence>
<proteinExistence type="predicted"/>
<organism evidence="2 3">
    <name type="scientific">Lentinula detonsa</name>
    <dbReference type="NCBI Taxonomy" id="2804962"/>
    <lineage>
        <taxon>Eukaryota</taxon>
        <taxon>Fungi</taxon>
        <taxon>Dikarya</taxon>
        <taxon>Basidiomycota</taxon>
        <taxon>Agaricomycotina</taxon>
        <taxon>Agaricomycetes</taxon>
        <taxon>Agaricomycetidae</taxon>
        <taxon>Agaricales</taxon>
        <taxon>Marasmiineae</taxon>
        <taxon>Omphalotaceae</taxon>
        <taxon>Lentinula</taxon>
    </lineage>
</organism>
<dbReference type="EMBL" id="MU802288">
    <property type="protein sequence ID" value="KAJ3979690.1"/>
    <property type="molecule type" value="Genomic_DNA"/>
</dbReference>
<dbReference type="AlphaFoldDB" id="A0AA38UMP3"/>
<accession>A0AA38UMP3</accession>
<name>A0AA38UMP3_9AGAR</name>
<feature type="region of interest" description="Disordered" evidence="1">
    <location>
        <begin position="28"/>
        <end position="58"/>
    </location>
</feature>
<feature type="region of interest" description="Disordered" evidence="1">
    <location>
        <begin position="111"/>
        <end position="137"/>
    </location>
</feature>
<reference evidence="2" key="1">
    <citation type="submission" date="2022-08" db="EMBL/GenBank/DDBJ databases">
        <authorList>
            <consortium name="DOE Joint Genome Institute"/>
            <person name="Min B."/>
            <person name="Riley R."/>
            <person name="Sierra-Patev S."/>
            <person name="Naranjo-Ortiz M."/>
            <person name="Looney B."/>
            <person name="Konkel Z."/>
            <person name="Slot J.C."/>
            <person name="Sakamoto Y."/>
            <person name="Steenwyk J.L."/>
            <person name="Rokas A."/>
            <person name="Carro J."/>
            <person name="Camarero S."/>
            <person name="Ferreira P."/>
            <person name="Molpeceres G."/>
            <person name="Ruiz-Duenas F.J."/>
            <person name="Serrano A."/>
            <person name="Henrissat B."/>
            <person name="Drula E."/>
            <person name="Hughes K.W."/>
            <person name="Mata J.L."/>
            <person name="Ishikawa N.K."/>
            <person name="Vargas-Isla R."/>
            <person name="Ushijima S."/>
            <person name="Smith C.A."/>
            <person name="Ahrendt S."/>
            <person name="Andreopoulos W."/>
            <person name="He G."/>
            <person name="Labutti K."/>
            <person name="Lipzen A."/>
            <person name="Ng V."/>
            <person name="Sandor L."/>
            <person name="Barry K."/>
            <person name="Martinez A.T."/>
            <person name="Xiao Y."/>
            <person name="Gibbons J.G."/>
            <person name="Terashima K."/>
            <person name="Hibbett D.S."/>
            <person name="Grigoriev I.V."/>
        </authorList>
    </citation>
    <scope>NUCLEOTIDE SEQUENCE</scope>
    <source>
        <strain evidence="2">TFB7829</strain>
    </source>
</reference>
<gene>
    <name evidence="2" type="ORF">F5890DRAFT_1478333</name>
</gene>
<evidence type="ECO:0000313" key="3">
    <source>
        <dbReference type="Proteomes" id="UP001163850"/>
    </source>
</evidence>
<dbReference type="Proteomes" id="UP001163850">
    <property type="component" value="Unassembled WGS sequence"/>
</dbReference>
<evidence type="ECO:0008006" key="4">
    <source>
        <dbReference type="Google" id="ProtNLM"/>
    </source>
</evidence>
<evidence type="ECO:0000313" key="2">
    <source>
        <dbReference type="EMBL" id="KAJ3979690.1"/>
    </source>
</evidence>